<feature type="region of interest" description="Disordered" evidence="1">
    <location>
        <begin position="147"/>
        <end position="196"/>
    </location>
</feature>
<reference evidence="2 3" key="1">
    <citation type="submission" date="2019-03" db="EMBL/GenBank/DDBJ databases">
        <title>Genomic Encyclopedia of Type Strains, Phase IV (KMG-IV): sequencing the most valuable type-strain genomes for metagenomic binning, comparative biology and taxonomic classification.</title>
        <authorList>
            <person name="Goeker M."/>
        </authorList>
    </citation>
    <scope>NUCLEOTIDE SEQUENCE [LARGE SCALE GENOMIC DNA]</scope>
    <source>
        <strain evidence="2 3">DSM 19377</strain>
    </source>
</reference>
<protein>
    <submittedName>
        <fullName evidence="2">Uncharacterized protein</fullName>
    </submittedName>
</protein>
<feature type="compositionally biased region" description="Polar residues" evidence="1">
    <location>
        <begin position="168"/>
        <end position="196"/>
    </location>
</feature>
<accession>A0A4R2NRT1</accession>
<dbReference type="Proteomes" id="UP000295416">
    <property type="component" value="Unassembled WGS sequence"/>
</dbReference>
<organism evidence="2 3">
    <name type="scientific">Scopulibacillus darangshiensis</name>
    <dbReference type="NCBI Taxonomy" id="442528"/>
    <lineage>
        <taxon>Bacteria</taxon>
        <taxon>Bacillati</taxon>
        <taxon>Bacillota</taxon>
        <taxon>Bacilli</taxon>
        <taxon>Bacillales</taxon>
        <taxon>Sporolactobacillaceae</taxon>
        <taxon>Scopulibacillus</taxon>
    </lineage>
</organism>
<evidence type="ECO:0000313" key="3">
    <source>
        <dbReference type="Proteomes" id="UP000295416"/>
    </source>
</evidence>
<dbReference type="RefSeq" id="WP_132747011.1">
    <property type="nucleotide sequence ID" value="NZ_SLXK01000025.1"/>
</dbReference>
<name>A0A4R2NRT1_9BACL</name>
<dbReference type="AlphaFoldDB" id="A0A4R2NRT1"/>
<comment type="caution">
    <text evidence="2">The sequence shown here is derived from an EMBL/GenBank/DDBJ whole genome shotgun (WGS) entry which is preliminary data.</text>
</comment>
<gene>
    <name evidence="2" type="ORF">EV207_12512</name>
</gene>
<dbReference type="OrthoDB" id="2968228at2"/>
<proteinExistence type="predicted"/>
<evidence type="ECO:0000256" key="1">
    <source>
        <dbReference type="SAM" id="MobiDB-lite"/>
    </source>
</evidence>
<dbReference type="EMBL" id="SLXK01000025">
    <property type="protein sequence ID" value="TCP24452.1"/>
    <property type="molecule type" value="Genomic_DNA"/>
</dbReference>
<feature type="compositionally biased region" description="Basic and acidic residues" evidence="1">
    <location>
        <begin position="151"/>
        <end position="167"/>
    </location>
</feature>
<keyword evidence="3" id="KW-1185">Reference proteome</keyword>
<sequence>MVKMNIDSKHFVLDWMSSGSFIPVNKHTAHRIGLNKAVLLAEAVNQYRRWYTDGKLDDQGMFFWTEEDCEEQTTFSKATQSRLFKALEDEGFLKRHKRQIKSNDKLKTTRYLEMFFDEIVNVLFSDDEAKEQRLKYYEERKQKNKVYSTKYKNENRKSQNETSRENTDMTGKSQNETSSSLDMKLPQVSNRDTSNNISFNKNKDILKTNNNKNLSIQIENEIMDLNVTPSLKKSLIKKIDRLILFKINVLDIETKYKTSGLSDYDFENVLTNVLNSEVKSNFRNMLQVSIDTYIENKRKKTEGITSNQHIDQRRDKLPKWLQKDMGREKEQQEEKLSASEERWLNDYLKWDNEDSKKENDSNIMSSEEARAKEKWLTDYLNNW</sequence>
<evidence type="ECO:0000313" key="2">
    <source>
        <dbReference type="EMBL" id="TCP24452.1"/>
    </source>
</evidence>